<protein>
    <recommendedName>
        <fullName evidence="3">Lipoprotein</fullName>
    </recommendedName>
</protein>
<dbReference type="EMBL" id="DVKS01000007">
    <property type="protein sequence ID" value="HIT40539.1"/>
    <property type="molecule type" value="Genomic_DNA"/>
</dbReference>
<organism evidence="1 2">
    <name type="scientific">Candidatus Caccovicinus merdipullorum</name>
    <dbReference type="NCBI Taxonomy" id="2840724"/>
    <lineage>
        <taxon>Bacteria</taxon>
        <taxon>Bacillati</taxon>
        <taxon>Bacillota</taxon>
        <taxon>Clostridia</taxon>
        <taxon>Eubacteriales</taxon>
        <taxon>Candidatus Caccovicinus</taxon>
    </lineage>
</organism>
<reference evidence="1" key="2">
    <citation type="journal article" date="2021" name="PeerJ">
        <title>Extensive microbial diversity within the chicken gut microbiome revealed by metagenomics and culture.</title>
        <authorList>
            <person name="Gilroy R."/>
            <person name="Ravi A."/>
            <person name="Getino M."/>
            <person name="Pursley I."/>
            <person name="Horton D.L."/>
            <person name="Alikhan N.F."/>
            <person name="Baker D."/>
            <person name="Gharbi K."/>
            <person name="Hall N."/>
            <person name="Watson M."/>
            <person name="Adriaenssens E.M."/>
            <person name="Foster-Nyarko E."/>
            <person name="Jarju S."/>
            <person name="Secka A."/>
            <person name="Antonio M."/>
            <person name="Oren A."/>
            <person name="Chaudhuri R.R."/>
            <person name="La Ragione R."/>
            <person name="Hildebrand F."/>
            <person name="Pallen M.J."/>
        </authorList>
    </citation>
    <scope>NUCLEOTIDE SEQUENCE</scope>
    <source>
        <strain evidence="1">CHK123-3438</strain>
    </source>
</reference>
<evidence type="ECO:0000313" key="1">
    <source>
        <dbReference type="EMBL" id="HIT40539.1"/>
    </source>
</evidence>
<reference evidence="1" key="1">
    <citation type="submission" date="2020-10" db="EMBL/GenBank/DDBJ databases">
        <authorList>
            <person name="Gilroy R."/>
        </authorList>
    </citation>
    <scope>NUCLEOTIDE SEQUENCE</scope>
    <source>
        <strain evidence="1">CHK123-3438</strain>
    </source>
</reference>
<evidence type="ECO:0008006" key="3">
    <source>
        <dbReference type="Google" id="ProtNLM"/>
    </source>
</evidence>
<dbReference type="Proteomes" id="UP000886860">
    <property type="component" value="Unassembled WGS sequence"/>
</dbReference>
<evidence type="ECO:0000313" key="2">
    <source>
        <dbReference type="Proteomes" id="UP000886860"/>
    </source>
</evidence>
<name>A0A9D1KE72_9FIRM</name>
<proteinExistence type="predicted"/>
<comment type="caution">
    <text evidence="1">The sequence shown here is derived from an EMBL/GenBank/DDBJ whole genome shotgun (WGS) entry which is preliminary data.</text>
</comment>
<accession>A0A9D1KE72</accession>
<gene>
    <name evidence="1" type="ORF">IAB60_00310</name>
</gene>
<sequence>MTRNGGIFLAAVTTGLVLLSGCGAIKNTKNSDVLDQVGRSVGIDVSEGVLLSKWDSHGGFHGDGNFLAVIAFSDDQIGEQIAGSGWAALPPDETVEILLYGQESDEKMEGPYFTDEEGKPLIPEIEKGYYWLKDRQAEPGMAAGADILHRGSFNFSVAVYDADGRILYYGEMDT</sequence>
<dbReference type="AlphaFoldDB" id="A0A9D1KE72"/>
<dbReference type="PROSITE" id="PS51257">
    <property type="entry name" value="PROKAR_LIPOPROTEIN"/>
    <property type="match status" value="1"/>
</dbReference>